<dbReference type="PROSITE" id="PS51257">
    <property type="entry name" value="PROKAR_LIPOPROTEIN"/>
    <property type="match status" value="1"/>
</dbReference>
<reference evidence="2 3" key="1">
    <citation type="submission" date="2019-10" db="EMBL/GenBank/DDBJ databases">
        <title>Streptomyces smaragdinus sp. nov. and Streptomyces fabii sp. nov., isolated from the gut of fungus growing-termite Macrotermes natalensis.</title>
        <authorList>
            <person name="Schwitalla J."/>
            <person name="Benndorf R."/>
            <person name="Martin K."/>
            <person name="De Beer W."/>
            <person name="Kaster A.-K."/>
            <person name="Vollmers J."/>
            <person name="Poulsen M."/>
            <person name="Beemelmanns C."/>
        </authorList>
    </citation>
    <scope>NUCLEOTIDE SEQUENCE [LARGE SCALE GENOMIC DNA]</scope>
    <source>
        <strain evidence="2 3">RB5</strain>
    </source>
</reference>
<dbReference type="RefSeq" id="WP_194293119.1">
    <property type="nucleotide sequence ID" value="NZ_WEGJ01000067.1"/>
</dbReference>
<dbReference type="Gene3D" id="2.50.20.20">
    <property type="match status" value="1"/>
</dbReference>
<evidence type="ECO:0000313" key="3">
    <source>
        <dbReference type="Proteomes" id="UP000466345"/>
    </source>
</evidence>
<organism evidence="2 3">
    <name type="scientific">Streptomyces smaragdinus</name>
    <dbReference type="NCBI Taxonomy" id="2585196"/>
    <lineage>
        <taxon>Bacteria</taxon>
        <taxon>Bacillati</taxon>
        <taxon>Actinomycetota</taxon>
        <taxon>Actinomycetes</taxon>
        <taxon>Kitasatosporales</taxon>
        <taxon>Streptomycetaceae</taxon>
        <taxon>Streptomyces</taxon>
    </lineage>
</organism>
<sequence>MRQAAVAAVACAVVAALGSGCSLLPGDEDPDKGTNGVGKLPADQIEAKTLAAARKASSVRLSGSVVSGGKVFTLDMRLTNDGGTGEVSTKGSTFSVLRVDKDLYLKADDNFWLEKGSAGKEPTDGDVEAAQKLDGMFVKVPEDDASYKQLYGFTDRKVLLDGLIELHGDVETGDRTEVDGVRTIGIVVDGGDGGSLAVSLEGTPYPLRVERAGGAGVLELGSWGEEFEVKAPRKEEVVDYGDEVAGD</sequence>
<evidence type="ECO:0008006" key="4">
    <source>
        <dbReference type="Google" id="ProtNLM"/>
    </source>
</evidence>
<dbReference type="EMBL" id="WEGJ01000067">
    <property type="protein sequence ID" value="MQY16724.1"/>
    <property type="molecule type" value="Genomic_DNA"/>
</dbReference>
<feature type="chain" id="PRO_5038721789" description="Lipoprotein" evidence="1">
    <location>
        <begin position="19"/>
        <end position="247"/>
    </location>
</feature>
<keyword evidence="1" id="KW-0732">Signal</keyword>
<dbReference type="AlphaFoldDB" id="A0A7K0CVN6"/>
<keyword evidence="3" id="KW-1185">Reference proteome</keyword>
<evidence type="ECO:0000313" key="2">
    <source>
        <dbReference type="EMBL" id="MQY16724.1"/>
    </source>
</evidence>
<feature type="signal peptide" evidence="1">
    <location>
        <begin position="1"/>
        <end position="18"/>
    </location>
</feature>
<protein>
    <recommendedName>
        <fullName evidence="4">Lipoprotein</fullName>
    </recommendedName>
</protein>
<dbReference type="Proteomes" id="UP000466345">
    <property type="component" value="Unassembled WGS sequence"/>
</dbReference>
<accession>A0A7K0CVN6</accession>
<evidence type="ECO:0000256" key="1">
    <source>
        <dbReference type="SAM" id="SignalP"/>
    </source>
</evidence>
<name>A0A7K0CVN6_9ACTN</name>
<comment type="caution">
    <text evidence="2">The sequence shown here is derived from an EMBL/GenBank/DDBJ whole genome shotgun (WGS) entry which is preliminary data.</text>
</comment>
<gene>
    <name evidence="2" type="ORF">SRB5_69260</name>
</gene>
<proteinExistence type="predicted"/>